<dbReference type="Gene3D" id="3.40.1390.30">
    <property type="entry name" value="NIF3 (NGG1p interacting factor 3)-like"/>
    <property type="match status" value="2"/>
</dbReference>
<dbReference type="Proteomes" id="UP000823863">
    <property type="component" value="Unassembled WGS sequence"/>
</dbReference>
<dbReference type="InterPro" id="IPR002678">
    <property type="entry name" value="DUF34/NIF3"/>
</dbReference>
<feature type="binding site" evidence="4">
    <location>
        <position position="228"/>
    </location>
    <ligand>
        <name>a divalent metal cation</name>
        <dbReference type="ChEBI" id="CHEBI:60240"/>
        <label>1</label>
    </ligand>
</feature>
<evidence type="ECO:0000256" key="4">
    <source>
        <dbReference type="PIRSR" id="PIRSR602678-1"/>
    </source>
</evidence>
<gene>
    <name evidence="5" type="ORF">H9931_01050</name>
</gene>
<feature type="binding site" evidence="4">
    <location>
        <position position="232"/>
    </location>
    <ligand>
        <name>a divalent metal cation</name>
        <dbReference type="ChEBI" id="CHEBI:60240"/>
        <label>1</label>
    </ligand>
</feature>
<keyword evidence="3 4" id="KW-0479">Metal-binding</keyword>
<dbReference type="Pfam" id="PF01784">
    <property type="entry name" value="DUF34_NIF3"/>
    <property type="match status" value="1"/>
</dbReference>
<dbReference type="NCBIfam" id="TIGR00486">
    <property type="entry name" value="YbgI_SA1388"/>
    <property type="match status" value="1"/>
</dbReference>
<dbReference type="AlphaFoldDB" id="A0A9D2PRG4"/>
<name>A0A9D2PRG4_9FIRM</name>
<evidence type="ECO:0000313" key="5">
    <source>
        <dbReference type="EMBL" id="HJC65296.1"/>
    </source>
</evidence>
<comment type="similarity">
    <text evidence="1">Belongs to the GTP cyclohydrolase I type 2/NIF3 family.</text>
</comment>
<evidence type="ECO:0000256" key="2">
    <source>
        <dbReference type="ARBA" id="ARBA00022112"/>
    </source>
</evidence>
<proteinExistence type="inferred from homology"/>
<dbReference type="PANTHER" id="PTHR13799:SF14">
    <property type="entry name" value="GTP CYCLOHYDROLASE 1 TYPE 2 HOMOLOG"/>
    <property type="match status" value="1"/>
</dbReference>
<feature type="binding site" evidence="4">
    <location>
        <position position="103"/>
    </location>
    <ligand>
        <name>a divalent metal cation</name>
        <dbReference type="ChEBI" id="CHEBI:60240"/>
        <label>1</label>
    </ligand>
</feature>
<dbReference type="SUPFAM" id="SSF102705">
    <property type="entry name" value="NIF3 (NGG1p interacting factor 3)-like"/>
    <property type="match status" value="1"/>
</dbReference>
<evidence type="ECO:0000256" key="1">
    <source>
        <dbReference type="ARBA" id="ARBA00006964"/>
    </source>
</evidence>
<comment type="caution">
    <text evidence="5">The sequence shown here is derived from an EMBL/GenBank/DDBJ whole genome shotgun (WGS) entry which is preliminary data.</text>
</comment>
<accession>A0A9D2PRG4</accession>
<dbReference type="GO" id="GO:0046872">
    <property type="term" value="F:metal ion binding"/>
    <property type="evidence" value="ECO:0007669"/>
    <property type="project" value="UniProtKB-KW"/>
</dbReference>
<evidence type="ECO:0000256" key="3">
    <source>
        <dbReference type="ARBA" id="ARBA00022723"/>
    </source>
</evidence>
<dbReference type="FunFam" id="3.40.1390.30:FF:000001">
    <property type="entry name" value="GTP cyclohydrolase 1 type 2"/>
    <property type="match status" value="1"/>
</dbReference>
<dbReference type="InterPro" id="IPR036069">
    <property type="entry name" value="DUF34/NIF3_sf"/>
</dbReference>
<organism evidence="5 6">
    <name type="scientific">Candidatus Enterocloster excrementigallinarum</name>
    <dbReference type="NCBI Taxonomy" id="2838558"/>
    <lineage>
        <taxon>Bacteria</taxon>
        <taxon>Bacillati</taxon>
        <taxon>Bacillota</taxon>
        <taxon>Clostridia</taxon>
        <taxon>Lachnospirales</taxon>
        <taxon>Lachnospiraceae</taxon>
        <taxon>Enterocloster</taxon>
    </lineage>
</organism>
<reference evidence="5" key="2">
    <citation type="submission" date="2021-04" db="EMBL/GenBank/DDBJ databases">
        <authorList>
            <person name="Gilroy R."/>
        </authorList>
    </citation>
    <scope>NUCLEOTIDE SEQUENCE</scope>
    <source>
        <strain evidence="5">CHK198-12963</strain>
    </source>
</reference>
<dbReference type="EMBL" id="DWWB01000003">
    <property type="protein sequence ID" value="HJC65296.1"/>
    <property type="molecule type" value="Genomic_DNA"/>
</dbReference>
<evidence type="ECO:0000313" key="6">
    <source>
        <dbReference type="Proteomes" id="UP000823863"/>
    </source>
</evidence>
<feature type="binding site" evidence="4">
    <location>
        <position position="64"/>
    </location>
    <ligand>
        <name>a divalent metal cation</name>
        <dbReference type="ChEBI" id="CHEBI:60240"/>
        <label>2</label>
    </ligand>
</feature>
<protein>
    <recommendedName>
        <fullName evidence="2">GTP cyclohydrolase 1 type 2 homolog</fullName>
    </recommendedName>
</protein>
<sequence>MKCSEVIEALRELAPEEWACEWDNPGLIAGRTEKEIKRIFVALDATDHIVEEAVRVEADLLLTHHPLIFKAVKQVNNQNFITRRLLRLIQADISYYAMHTNFDAAPGCMADLAAGRLGILQGQPLEVVGEAEGQPFGIGKWGELEKPTALSQLAKEVKEKFELPYVLVYGEESAERKMYRAAVCPGSGGSEIEAAIQAGAEVFITGDISHHQGIDAAARGMAVIDAGHYGLEHIFVEFMGEWLKKRLGSEIQVIQAGPQWPARVY</sequence>
<feature type="binding site" evidence="4">
    <location>
        <position position="65"/>
    </location>
    <ligand>
        <name>a divalent metal cation</name>
        <dbReference type="ChEBI" id="CHEBI:60240"/>
        <label>1</label>
    </ligand>
</feature>
<dbReference type="PANTHER" id="PTHR13799">
    <property type="entry name" value="NGG1 INTERACTING FACTOR 3"/>
    <property type="match status" value="1"/>
</dbReference>
<reference evidence="5" key="1">
    <citation type="journal article" date="2021" name="PeerJ">
        <title>Extensive microbial diversity within the chicken gut microbiome revealed by metagenomics and culture.</title>
        <authorList>
            <person name="Gilroy R."/>
            <person name="Ravi A."/>
            <person name="Getino M."/>
            <person name="Pursley I."/>
            <person name="Horton D.L."/>
            <person name="Alikhan N.F."/>
            <person name="Baker D."/>
            <person name="Gharbi K."/>
            <person name="Hall N."/>
            <person name="Watson M."/>
            <person name="Adriaenssens E.M."/>
            <person name="Foster-Nyarko E."/>
            <person name="Jarju S."/>
            <person name="Secka A."/>
            <person name="Antonio M."/>
            <person name="Oren A."/>
            <person name="Chaudhuri R.R."/>
            <person name="La Ragione R."/>
            <person name="Hildebrand F."/>
            <person name="Pallen M.J."/>
        </authorList>
    </citation>
    <scope>NUCLEOTIDE SEQUENCE</scope>
    <source>
        <strain evidence="5">CHK198-12963</strain>
    </source>
</reference>
<dbReference type="GO" id="GO:0005737">
    <property type="term" value="C:cytoplasm"/>
    <property type="evidence" value="ECO:0007669"/>
    <property type="project" value="TreeGrafter"/>
</dbReference>